<keyword evidence="1" id="KW-0547">Nucleotide-binding</keyword>
<comment type="caution">
    <text evidence="1">The sequence shown here is derived from an EMBL/GenBank/DDBJ whole genome shotgun (WGS) entry which is preliminary data.</text>
</comment>
<keyword evidence="1" id="KW-0067">ATP-binding</keyword>
<evidence type="ECO:0000313" key="2">
    <source>
        <dbReference type="Proteomes" id="UP000004471"/>
    </source>
</evidence>
<reference evidence="1 2" key="1">
    <citation type="journal article" date="2011" name="PLoS Pathog.">
        <title>Dynamic evolution of pathogenicity revealed by sequencing and comparative genomics of 19 Pseudomonas syringae isolates.</title>
        <authorList>
            <person name="Baltrus D.A."/>
            <person name="Nishimura M.T."/>
            <person name="Romanchuk A."/>
            <person name="Chang J.H."/>
            <person name="Mukhtar M.S."/>
            <person name="Cherkis K."/>
            <person name="Roach J."/>
            <person name="Grant S.R."/>
            <person name="Jones C.D."/>
            <person name="Dangl J.L."/>
        </authorList>
    </citation>
    <scope>NUCLEOTIDE SEQUENCE [LARGE SCALE GENOMIC DNA]</scope>
    <source>
        <strain evidence="2">M301072PT</strain>
    </source>
</reference>
<feature type="non-terminal residue" evidence="1">
    <location>
        <position position="41"/>
    </location>
</feature>
<dbReference type="GO" id="GO:0005524">
    <property type="term" value="F:ATP binding"/>
    <property type="evidence" value="ECO:0007669"/>
    <property type="project" value="UniProtKB-KW"/>
</dbReference>
<dbReference type="AlphaFoldDB" id="F3FZL4"/>
<dbReference type="Proteomes" id="UP000004471">
    <property type="component" value="Unassembled WGS sequence"/>
</dbReference>
<organism evidence="1 2">
    <name type="scientific">Pseudomonas syringae pv. japonica str. M301072</name>
    <dbReference type="NCBI Taxonomy" id="629262"/>
    <lineage>
        <taxon>Bacteria</taxon>
        <taxon>Pseudomonadati</taxon>
        <taxon>Pseudomonadota</taxon>
        <taxon>Gammaproteobacteria</taxon>
        <taxon>Pseudomonadales</taxon>
        <taxon>Pseudomonadaceae</taxon>
        <taxon>Pseudomonas</taxon>
        <taxon>Pseudomonas syringae</taxon>
    </lineage>
</organism>
<gene>
    <name evidence="1" type="ORF">PSYJA_44166</name>
</gene>
<protein>
    <submittedName>
        <fullName evidence="1">Response regulator receiver:ATP-binding region</fullName>
    </submittedName>
</protein>
<feature type="non-terminal residue" evidence="1">
    <location>
        <position position="1"/>
    </location>
</feature>
<name>F3FZL4_PSESX</name>
<proteinExistence type="predicted"/>
<dbReference type="EMBL" id="AEAH01003876">
    <property type="protein sequence ID" value="EGH35656.1"/>
    <property type="molecule type" value="Genomic_DNA"/>
</dbReference>
<accession>F3FZL4</accession>
<sequence length="41" mass="4690">GVTALEISPERLRQHIWDLENLNCKVMVLCPTTEHALFQLA</sequence>
<evidence type="ECO:0000313" key="1">
    <source>
        <dbReference type="EMBL" id="EGH35656.1"/>
    </source>
</evidence>
<dbReference type="HOGENOM" id="CLU_3281690_0_0_6"/>